<feature type="compositionally biased region" description="Gly residues" evidence="1">
    <location>
        <begin position="1"/>
        <end position="13"/>
    </location>
</feature>
<name>A0A2Y9FZ51_TRIMA</name>
<dbReference type="InterPro" id="IPR038794">
    <property type="entry name" value="LIAT1"/>
</dbReference>
<dbReference type="STRING" id="127582.A0A2Y9FZ51"/>
<dbReference type="CTD" id="400566"/>
<dbReference type="OrthoDB" id="10017439at2759"/>
<feature type="compositionally biased region" description="Acidic residues" evidence="1">
    <location>
        <begin position="14"/>
        <end position="26"/>
    </location>
</feature>
<protein>
    <submittedName>
        <fullName evidence="3">Protein LIAT1</fullName>
    </submittedName>
</protein>
<feature type="compositionally biased region" description="Polar residues" evidence="1">
    <location>
        <begin position="72"/>
        <end position="86"/>
    </location>
</feature>
<dbReference type="Proteomes" id="UP000248480">
    <property type="component" value="Unplaced"/>
</dbReference>
<dbReference type="AlphaFoldDB" id="A0A2Y9FZ51"/>
<feature type="compositionally biased region" description="Basic and acidic residues" evidence="1">
    <location>
        <begin position="91"/>
        <end position="109"/>
    </location>
</feature>
<gene>
    <name evidence="3" type="primary">LIAT1</name>
</gene>
<dbReference type="PANTHER" id="PTHR36474:SF1">
    <property type="entry name" value="PROTEIN LIAT1"/>
    <property type="match status" value="1"/>
</dbReference>
<feature type="region of interest" description="Disordered" evidence="1">
    <location>
        <begin position="1"/>
        <end position="128"/>
    </location>
</feature>
<dbReference type="FunCoup" id="A0A2Y9FZ51">
    <property type="interactions" value="3"/>
</dbReference>
<evidence type="ECO:0000313" key="2">
    <source>
        <dbReference type="Proteomes" id="UP000248480"/>
    </source>
</evidence>
<dbReference type="PANTHER" id="PTHR36474">
    <property type="entry name" value="PROTEIN LIAT1"/>
    <property type="match status" value="1"/>
</dbReference>
<sequence length="230" mass="25710">MDRRGGAGAPGYGEEGEDDDDEEEERESGLAAMQGSRLLPITGGAAERKVKKKKKKKKTKGSGKGDADKQQSRSLKNQSLSASSHDILSPSKDHGLKQEHKQDKEDNKRILSNPPMVSLPDTAEVEENLSHQINESLRWDGILADPEAEKERLRVYKLNRRKRYWVLALQGFRSDQRAEETLENLPPISDRDSSSSSRPPPLKADSPHHYFEANVTPKTLHLDLAPSLLE</sequence>
<dbReference type="GeneID" id="101349881"/>
<dbReference type="KEGG" id="tmu:101349881"/>
<dbReference type="InParanoid" id="A0A2Y9FZ51"/>
<dbReference type="RefSeq" id="XP_012410928.1">
    <property type="nucleotide sequence ID" value="XM_012555474.1"/>
</dbReference>
<reference evidence="3" key="1">
    <citation type="submission" date="2025-08" db="UniProtKB">
        <authorList>
            <consortium name="RefSeq"/>
        </authorList>
    </citation>
    <scope>IDENTIFICATION</scope>
</reference>
<organism evidence="2 3">
    <name type="scientific">Trichechus manatus latirostris</name>
    <name type="common">Florida manatee</name>
    <dbReference type="NCBI Taxonomy" id="127582"/>
    <lineage>
        <taxon>Eukaryota</taxon>
        <taxon>Metazoa</taxon>
        <taxon>Chordata</taxon>
        <taxon>Craniata</taxon>
        <taxon>Vertebrata</taxon>
        <taxon>Euteleostomi</taxon>
        <taxon>Mammalia</taxon>
        <taxon>Eutheria</taxon>
        <taxon>Afrotheria</taxon>
        <taxon>Sirenia</taxon>
        <taxon>Trichechidae</taxon>
        <taxon>Trichechus</taxon>
    </lineage>
</organism>
<feature type="compositionally biased region" description="Basic residues" evidence="1">
    <location>
        <begin position="49"/>
        <end position="61"/>
    </location>
</feature>
<feature type="region of interest" description="Disordered" evidence="1">
    <location>
        <begin position="178"/>
        <end position="210"/>
    </location>
</feature>
<accession>A0A2Y9FZ51</accession>
<proteinExistence type="predicted"/>
<evidence type="ECO:0000313" key="3">
    <source>
        <dbReference type="RefSeq" id="XP_012410928.1"/>
    </source>
</evidence>
<evidence type="ECO:0000256" key="1">
    <source>
        <dbReference type="SAM" id="MobiDB-lite"/>
    </source>
</evidence>
<keyword evidence="2" id="KW-1185">Reference proteome</keyword>